<dbReference type="HOGENOM" id="CLU_952752_0_0_5"/>
<sequence>MAGDQERRLASWGATLPRLQGPGAVLAVDFDRVAGTLPPALRSLIGTARDGVALTPRTGGLGLGQALGLDVGGPDPKAARLFWQTIDGRRVLNLRSAPRASHQVADVPLPVIAPLAGTDWTFALAGEVTFRRLIADGFNALSDHLKLEAVPPGEGGPGEAAMDWFLRGQNRILFQGTIQWGDAPPVSRQHEQLGFELHGDADGRLAVRQTHSRGATLQIDVHLCQSFGLESVAAAGGAELRLKGSELRVSGAGIAEETLMGIVRELFDGPFKQALEAVPLSAATALLAQSLRLIDKTPRVTGGGLFGQMVLVGEFG</sequence>
<name>Q2RXZ4_RHORT</name>
<accession>Q2RXZ4</accession>
<organism evidence="1 2">
    <name type="scientific">Rhodospirillum rubrum (strain ATCC 11170 / ATH 1.1.1 / DSM 467 / LMG 4362 / NCIMB 8255 / S1)</name>
    <dbReference type="NCBI Taxonomy" id="269796"/>
    <lineage>
        <taxon>Bacteria</taxon>
        <taxon>Pseudomonadati</taxon>
        <taxon>Pseudomonadota</taxon>
        <taxon>Alphaproteobacteria</taxon>
        <taxon>Rhodospirillales</taxon>
        <taxon>Rhodospirillaceae</taxon>
        <taxon>Rhodospirillum</taxon>
    </lineage>
</organism>
<reference evidence="1 2" key="1">
    <citation type="journal article" date="2011" name="Stand. Genomic Sci.">
        <title>Complete genome sequence of Rhodospirillum rubrum type strain (S1).</title>
        <authorList>
            <person name="Munk A.C."/>
            <person name="Copeland A."/>
            <person name="Lucas S."/>
            <person name="Lapidus A."/>
            <person name="Del Rio T.G."/>
            <person name="Barry K."/>
            <person name="Detter J.C."/>
            <person name="Hammon N."/>
            <person name="Israni S."/>
            <person name="Pitluck S."/>
            <person name="Brettin T."/>
            <person name="Bruce D."/>
            <person name="Han C."/>
            <person name="Tapia R."/>
            <person name="Gilna P."/>
            <person name="Schmutz J."/>
            <person name="Larimer F."/>
            <person name="Land M."/>
            <person name="Kyrpides N.C."/>
            <person name="Mavromatis K."/>
            <person name="Richardson P."/>
            <person name="Rohde M."/>
            <person name="Goker M."/>
            <person name="Klenk H.P."/>
            <person name="Zhang Y."/>
            <person name="Roberts G.P."/>
            <person name="Reslewic S."/>
            <person name="Schwartz D.C."/>
        </authorList>
    </citation>
    <scope>NUCLEOTIDE SEQUENCE [LARGE SCALE GENOMIC DNA]</scope>
    <source>
        <strain evidence="2">ATCC 11170 / ATH 1.1.1 / DSM 467 / LMG 4362 / NCIMB 8255 / S1</strain>
    </source>
</reference>
<evidence type="ECO:0000313" key="1">
    <source>
        <dbReference type="EMBL" id="ABC21001.1"/>
    </source>
</evidence>
<dbReference type="AlphaFoldDB" id="Q2RXZ4"/>
<evidence type="ECO:0000313" key="2">
    <source>
        <dbReference type="Proteomes" id="UP000001929"/>
    </source>
</evidence>
<gene>
    <name evidence="1" type="ordered locus">Rru_A0196</name>
</gene>
<dbReference type="KEGG" id="rru:Rru_A0196"/>
<dbReference type="Proteomes" id="UP000001929">
    <property type="component" value="Chromosome"/>
</dbReference>
<keyword evidence="2" id="KW-1185">Reference proteome</keyword>
<dbReference type="STRING" id="269796.Rru_A0196"/>
<dbReference type="EnsemblBacteria" id="ABC21001">
    <property type="protein sequence ID" value="ABC21001"/>
    <property type="gene ID" value="Rru_A0196"/>
</dbReference>
<dbReference type="EMBL" id="CP000230">
    <property type="protein sequence ID" value="ABC21001.1"/>
    <property type="molecule type" value="Genomic_DNA"/>
</dbReference>
<dbReference type="PATRIC" id="fig|269796.9.peg.249"/>
<protein>
    <submittedName>
        <fullName evidence="1">Uncharacterized protein</fullName>
    </submittedName>
</protein>
<proteinExistence type="predicted"/>